<dbReference type="EMBL" id="AQHW01000002">
    <property type="protein sequence ID" value="KKB60470.1"/>
    <property type="molecule type" value="Genomic_DNA"/>
</dbReference>
<keyword evidence="3" id="KW-1185">Reference proteome</keyword>
<proteinExistence type="predicted"/>
<dbReference type="HOGENOM" id="CLU_2233917_0_0_10"/>
<protein>
    <submittedName>
        <fullName evidence="2">Uncharacterized protein</fullName>
    </submittedName>
</protein>
<organism evidence="2 3">
    <name type="scientific">Parabacteroides gordonii MS-1 = DSM 23371</name>
    <dbReference type="NCBI Taxonomy" id="1203610"/>
    <lineage>
        <taxon>Bacteria</taxon>
        <taxon>Pseudomonadati</taxon>
        <taxon>Bacteroidota</taxon>
        <taxon>Bacteroidia</taxon>
        <taxon>Bacteroidales</taxon>
        <taxon>Tannerellaceae</taxon>
        <taxon>Parabacteroides</taxon>
    </lineage>
</organism>
<dbReference type="PATRIC" id="fig|1203610.3.peg.369"/>
<evidence type="ECO:0000313" key="3">
    <source>
        <dbReference type="Proteomes" id="UP000033035"/>
    </source>
</evidence>
<dbReference type="STRING" id="1203610.HMPREF1536_00350"/>
<comment type="caution">
    <text evidence="2">The sequence shown here is derived from an EMBL/GenBank/DDBJ whole genome shotgun (WGS) entry which is preliminary data.</text>
</comment>
<accession>A0A0F5JS66</accession>
<sequence length="104" mass="11206">MNVLETILAFLTSLARIIFPRKRKPAAGDCPCPHPYPRPLPDGDHPAVSPDGTNGSDPDSDRSDTLALRQGDWGLRSDIQPIDIAGYCLMAAGGIGCLYKLFII</sequence>
<evidence type="ECO:0000256" key="1">
    <source>
        <dbReference type="SAM" id="MobiDB-lite"/>
    </source>
</evidence>
<evidence type="ECO:0000313" key="2">
    <source>
        <dbReference type="EMBL" id="KKB60470.1"/>
    </source>
</evidence>
<dbReference type="RefSeq" id="WP_028730415.1">
    <property type="nucleotide sequence ID" value="NZ_KE386766.1"/>
</dbReference>
<dbReference type="AlphaFoldDB" id="A0A0F5JS66"/>
<name>A0A0F5JS66_9BACT</name>
<feature type="region of interest" description="Disordered" evidence="1">
    <location>
        <begin position="24"/>
        <end position="67"/>
    </location>
</feature>
<dbReference type="Proteomes" id="UP000033035">
    <property type="component" value="Unassembled WGS sequence"/>
</dbReference>
<gene>
    <name evidence="2" type="ORF">HMPREF1536_00350</name>
</gene>
<reference evidence="2 3" key="1">
    <citation type="submission" date="2013-04" db="EMBL/GenBank/DDBJ databases">
        <title>The Genome Sequence of Parabacteroides gordonii DSM 23371.</title>
        <authorList>
            <consortium name="The Broad Institute Genomics Platform"/>
            <person name="Earl A."/>
            <person name="Ward D."/>
            <person name="Feldgarden M."/>
            <person name="Gevers D."/>
            <person name="Martens E."/>
            <person name="Sakamoto M."/>
            <person name="Benno Y."/>
            <person name="Suzuki N."/>
            <person name="Matsunaga N."/>
            <person name="Koshihara K."/>
            <person name="Seki M."/>
            <person name="Komiya H."/>
            <person name="Walker B."/>
            <person name="Young S."/>
            <person name="Zeng Q."/>
            <person name="Gargeya S."/>
            <person name="Fitzgerald M."/>
            <person name="Haas B."/>
            <person name="Abouelleil A."/>
            <person name="Allen A.W."/>
            <person name="Alvarado L."/>
            <person name="Arachchi H.M."/>
            <person name="Berlin A.M."/>
            <person name="Chapman S.B."/>
            <person name="Gainer-Dewar J."/>
            <person name="Goldberg J."/>
            <person name="Griggs A."/>
            <person name="Gujja S."/>
            <person name="Hansen M."/>
            <person name="Howarth C."/>
            <person name="Imamovic A."/>
            <person name="Ireland A."/>
            <person name="Larimer J."/>
            <person name="McCowan C."/>
            <person name="Murphy C."/>
            <person name="Pearson M."/>
            <person name="Poon T.W."/>
            <person name="Priest M."/>
            <person name="Roberts A."/>
            <person name="Saif S."/>
            <person name="Shea T."/>
            <person name="Sisk P."/>
            <person name="Sykes S."/>
            <person name="Wortman J."/>
            <person name="Nusbaum C."/>
            <person name="Birren B."/>
        </authorList>
    </citation>
    <scope>NUCLEOTIDE SEQUENCE [LARGE SCALE GENOMIC DNA]</scope>
    <source>
        <strain evidence="2 3">MS-1</strain>
    </source>
</reference>